<evidence type="ECO:0000313" key="7">
    <source>
        <dbReference type="Proteomes" id="UP001457282"/>
    </source>
</evidence>
<feature type="region of interest" description="Disordered" evidence="3">
    <location>
        <begin position="757"/>
        <end position="818"/>
    </location>
</feature>
<evidence type="ECO:0000256" key="4">
    <source>
        <dbReference type="SAM" id="Phobius"/>
    </source>
</evidence>
<evidence type="ECO:0000256" key="2">
    <source>
        <dbReference type="ARBA" id="ARBA00023303"/>
    </source>
</evidence>
<dbReference type="Pfam" id="PF13456">
    <property type="entry name" value="RVT_3"/>
    <property type="match status" value="1"/>
</dbReference>
<comment type="caution">
    <text evidence="6">The sequence shown here is derived from an EMBL/GenBank/DDBJ whole genome shotgun (WGS) entry which is preliminary data.</text>
</comment>
<keyword evidence="7" id="KW-1185">Reference proteome</keyword>
<feature type="domain" description="Cyclic nucleotide-binding" evidence="5">
    <location>
        <begin position="437"/>
        <end position="501"/>
    </location>
</feature>
<dbReference type="InterPro" id="IPR014710">
    <property type="entry name" value="RmlC-like_jellyroll"/>
</dbReference>
<dbReference type="GO" id="GO:0034220">
    <property type="term" value="P:monoatomic ion transmembrane transport"/>
    <property type="evidence" value="ECO:0007669"/>
    <property type="project" value="UniProtKB-KW"/>
</dbReference>
<dbReference type="InterPro" id="IPR018490">
    <property type="entry name" value="cNMP-bd_dom_sf"/>
</dbReference>
<dbReference type="EMBL" id="JBEDUW010000003">
    <property type="protein sequence ID" value="KAK9937120.1"/>
    <property type="molecule type" value="Genomic_DNA"/>
</dbReference>
<organism evidence="6 7">
    <name type="scientific">Rubus argutus</name>
    <name type="common">Southern blackberry</name>
    <dbReference type="NCBI Taxonomy" id="59490"/>
    <lineage>
        <taxon>Eukaryota</taxon>
        <taxon>Viridiplantae</taxon>
        <taxon>Streptophyta</taxon>
        <taxon>Embryophyta</taxon>
        <taxon>Tracheophyta</taxon>
        <taxon>Spermatophyta</taxon>
        <taxon>Magnoliopsida</taxon>
        <taxon>eudicotyledons</taxon>
        <taxon>Gunneridae</taxon>
        <taxon>Pentapetalae</taxon>
        <taxon>rosids</taxon>
        <taxon>fabids</taxon>
        <taxon>Rosales</taxon>
        <taxon>Rosaceae</taxon>
        <taxon>Rosoideae</taxon>
        <taxon>Rosoideae incertae sedis</taxon>
        <taxon>Rubus</taxon>
    </lineage>
</organism>
<dbReference type="PROSITE" id="PS50042">
    <property type="entry name" value="CNMP_BINDING_3"/>
    <property type="match status" value="1"/>
</dbReference>
<keyword evidence="1" id="KW-0406">Ion transport</keyword>
<dbReference type="Gene3D" id="3.30.420.10">
    <property type="entry name" value="Ribonuclease H-like superfamily/Ribonuclease H"/>
    <property type="match status" value="1"/>
</dbReference>
<dbReference type="CDD" id="cd00038">
    <property type="entry name" value="CAP_ED"/>
    <property type="match status" value="1"/>
</dbReference>
<evidence type="ECO:0000256" key="3">
    <source>
        <dbReference type="SAM" id="MobiDB-lite"/>
    </source>
</evidence>
<keyword evidence="1" id="KW-1071">Ligand-gated ion channel</keyword>
<feature type="transmembrane region" description="Helical" evidence="4">
    <location>
        <begin position="21"/>
        <end position="41"/>
    </location>
</feature>
<feature type="transmembrane region" description="Helical" evidence="4">
    <location>
        <begin position="319"/>
        <end position="337"/>
    </location>
</feature>
<dbReference type="Proteomes" id="UP001457282">
    <property type="component" value="Unassembled WGS sequence"/>
</dbReference>
<feature type="transmembrane region" description="Helical" evidence="4">
    <location>
        <begin position="198"/>
        <end position="215"/>
    </location>
</feature>
<dbReference type="PANTHER" id="PTHR45651">
    <property type="entry name" value="CYCLIC NUCLEOTIDE-GATED ION CHANNEL 15-RELATED-RELATED"/>
    <property type="match status" value="1"/>
</dbReference>
<protein>
    <recommendedName>
        <fullName evidence="5">Cyclic nucleotide-binding domain-containing protein</fullName>
    </recommendedName>
</protein>
<dbReference type="Gene3D" id="1.10.287.70">
    <property type="match status" value="1"/>
</dbReference>
<accession>A0AAW1XLL9</accession>
<dbReference type="Gene3D" id="2.60.120.10">
    <property type="entry name" value="Jelly Rolls"/>
    <property type="match status" value="1"/>
</dbReference>
<proteinExistence type="predicted"/>
<dbReference type="GO" id="GO:0003676">
    <property type="term" value="F:nucleic acid binding"/>
    <property type="evidence" value="ECO:0007669"/>
    <property type="project" value="InterPro"/>
</dbReference>
<dbReference type="AlphaFoldDB" id="A0AAW1XLL9"/>
<name>A0AAW1XLL9_RUBAR</name>
<dbReference type="SUPFAM" id="SSF51206">
    <property type="entry name" value="cAMP-binding domain-like"/>
    <property type="match status" value="1"/>
</dbReference>
<keyword evidence="1" id="KW-0813">Transport</keyword>
<evidence type="ECO:0000256" key="1">
    <source>
        <dbReference type="ARBA" id="ARBA00023286"/>
    </source>
</evidence>
<dbReference type="PANTHER" id="PTHR45651:SF68">
    <property type="entry name" value="ION TRANSPORT DOMAIN-CONTAINING PROTEIN"/>
    <property type="match status" value="1"/>
</dbReference>
<reference evidence="6 7" key="1">
    <citation type="journal article" date="2023" name="G3 (Bethesda)">
        <title>A chromosome-length genome assembly and annotation of blackberry (Rubus argutus, cv. 'Hillquist').</title>
        <authorList>
            <person name="Bruna T."/>
            <person name="Aryal R."/>
            <person name="Dudchenko O."/>
            <person name="Sargent D.J."/>
            <person name="Mead D."/>
            <person name="Buti M."/>
            <person name="Cavallini A."/>
            <person name="Hytonen T."/>
            <person name="Andres J."/>
            <person name="Pham M."/>
            <person name="Weisz D."/>
            <person name="Mascagni F."/>
            <person name="Usai G."/>
            <person name="Natali L."/>
            <person name="Bassil N."/>
            <person name="Fernandez G.E."/>
            <person name="Lomsadze A."/>
            <person name="Armour M."/>
            <person name="Olukolu B."/>
            <person name="Poorten T."/>
            <person name="Britton C."/>
            <person name="Davik J."/>
            <person name="Ashrafi H."/>
            <person name="Aiden E.L."/>
            <person name="Borodovsky M."/>
            <person name="Worthington M."/>
        </authorList>
    </citation>
    <scope>NUCLEOTIDE SEQUENCE [LARGE SCALE GENOMIC DNA]</scope>
    <source>
        <strain evidence="6">PI 553951</strain>
    </source>
</reference>
<dbReference type="InterPro" id="IPR002156">
    <property type="entry name" value="RNaseH_domain"/>
</dbReference>
<dbReference type="GO" id="GO:0016020">
    <property type="term" value="C:membrane"/>
    <property type="evidence" value="ECO:0007669"/>
    <property type="project" value="UniProtKB-SubCell"/>
</dbReference>
<dbReference type="GO" id="GO:0004523">
    <property type="term" value="F:RNA-DNA hybrid ribonuclease activity"/>
    <property type="evidence" value="ECO:0007669"/>
    <property type="project" value="InterPro"/>
</dbReference>
<sequence>MILENRRKVGPLMFMAAKWEGAFVLSCIAVSLDPLFLYIPIVDETNKCLKADNNLRTIALILRSLTDFLLMTHLIAQICHWVQTDYPKYSSSEHTEPSPHLDPEFDPDPEALNLVVKLVKHKLPWSIIIKFLAVLPVPQVAILVGFFRMRGTDFLINRKLLNVAVVLQYVPRVCQIYLTRHKFKMPGKWVKPSFNLFLYILASHVLGALWYYFAIERETSCWYKACKRTNNAGCANRAYHCGGSDITTNITLFLDQLCPINSPNSTLFDFGIFVKILQSGNTGSDKFATKFFYSLWWGLKNLSNFGTNLETSSYLWENCFAILICVIGLLLFLYLLGNAQLYIQSATQKSLDREKSRTRSIKKKKGDITNWMQKLLPDHDELRKRIKRDIREDKVVEKNLTQDVDVAYFFLKPRIRMPILEHLGVAALKKVPMLRDIMDDEDDTKLKKLCQLMEPVVYKPNSNVVRPGDPLHKMLFIIEGELKCNVPPMISIVKKNEYYGQDILEWALLNYTTRSYYDPVPSSTRFVDSGQANVEALGLDAWKLLHFIEENVDIDSPKLKALALPPRETDQMHTEDQLTLTVPWVAPDHGCVKLNCTSLWDPDSKMARLGGILRDDRGTLKGAASFCNQPCIDEFEAAAHSINKSNIEFYPQFVSSKIVVESDNELLVECLNNWAAPSKDRVRYSLQSTMENIISVASKFKSRTFVHCKRQTNAAALLLAEHADPTPGSSRTWTTADHKNHKIPEWLDSVLQTDMSHRTHQSIPQVRPHSGLFLGPPPPTTEENEGVLPLNKDMNTSSSTDPAHTTQDSGDGGNSRQDRGANLVKLFDLGLFFSWYRKR</sequence>
<keyword evidence="2" id="KW-0407">Ion channel</keyword>
<feature type="compositionally biased region" description="Polar residues" evidence="3">
    <location>
        <begin position="793"/>
        <end position="809"/>
    </location>
</feature>
<feature type="transmembrane region" description="Helical" evidence="4">
    <location>
        <begin position="127"/>
        <end position="148"/>
    </location>
</feature>
<feature type="transmembrane region" description="Helical" evidence="4">
    <location>
        <begin position="160"/>
        <end position="178"/>
    </location>
</feature>
<dbReference type="InterPro" id="IPR000595">
    <property type="entry name" value="cNMP-bd_dom"/>
</dbReference>
<keyword evidence="4" id="KW-0472">Membrane</keyword>
<keyword evidence="4" id="KW-0812">Transmembrane</keyword>
<gene>
    <name evidence="6" type="ORF">M0R45_013932</name>
</gene>
<evidence type="ECO:0000259" key="5">
    <source>
        <dbReference type="PROSITE" id="PS50042"/>
    </source>
</evidence>
<dbReference type="InterPro" id="IPR036397">
    <property type="entry name" value="RNaseH_sf"/>
</dbReference>
<keyword evidence="4" id="KW-1133">Transmembrane helix</keyword>
<evidence type="ECO:0000313" key="6">
    <source>
        <dbReference type="EMBL" id="KAK9937120.1"/>
    </source>
</evidence>
<dbReference type="SUPFAM" id="SSF81324">
    <property type="entry name" value="Voltage-gated potassium channels"/>
    <property type="match status" value="1"/>
</dbReference>